<dbReference type="EMBL" id="CP019336">
    <property type="protein sequence ID" value="AUC23284.1"/>
    <property type="molecule type" value="Genomic_DNA"/>
</dbReference>
<evidence type="ECO:0000313" key="1">
    <source>
        <dbReference type="EMBL" id="AUC23284.1"/>
    </source>
</evidence>
<gene>
    <name evidence="1" type="ORF">BTO15_14790</name>
</gene>
<dbReference type="RefSeq" id="WP_208889358.1">
    <property type="nucleotide sequence ID" value="NZ_CP019336.1"/>
</dbReference>
<evidence type="ECO:0000313" key="2">
    <source>
        <dbReference type="Proteomes" id="UP000232721"/>
    </source>
</evidence>
<keyword evidence="2" id="KW-1185">Reference proteome</keyword>
<dbReference type="Proteomes" id="UP000232721">
    <property type="component" value="Chromosome"/>
</dbReference>
<reference evidence="1 2" key="1">
    <citation type="submission" date="2017-02" db="EMBL/GenBank/DDBJ databases">
        <title>Trade-off between light-utilization and light-protection in marine flavobacteria.</title>
        <authorList>
            <person name="Kumagai Y."/>
            <person name="Yoshizawa S."/>
            <person name="Kogure K."/>
            <person name="Iwasaki W."/>
        </authorList>
    </citation>
    <scope>NUCLEOTIDE SEQUENCE [LARGE SCALE GENOMIC DNA]</scope>
    <source>
        <strain evidence="1 2">KCTC 23670</strain>
    </source>
</reference>
<feature type="non-terminal residue" evidence="1">
    <location>
        <position position="1"/>
    </location>
</feature>
<protein>
    <submittedName>
        <fullName evidence="1">Uncharacterized protein</fullName>
    </submittedName>
</protein>
<name>A0ABM6Q207_9FLAO</name>
<organism evidence="1 2">
    <name type="scientific">Polaribacter sejongensis</name>
    <dbReference type="NCBI Taxonomy" id="985043"/>
    <lineage>
        <taxon>Bacteria</taxon>
        <taxon>Pseudomonadati</taxon>
        <taxon>Bacteroidota</taxon>
        <taxon>Flavobacteriia</taxon>
        <taxon>Flavobacteriales</taxon>
        <taxon>Flavobacteriaceae</taxon>
    </lineage>
</organism>
<accession>A0ABM6Q207</accession>
<sequence length="94" mass="10760">KNLAKKEIESSDSFKAWKAEINEFYKEKIESLKDELNEKLISEKQNNLIDYPIFMAIAEDIGYDATGNLTKNNELEIIGKELTNFINSVEDGTI</sequence>
<proteinExistence type="predicted"/>